<dbReference type="EMBL" id="FQZN01000022">
    <property type="protein sequence ID" value="SHJ32110.1"/>
    <property type="molecule type" value="Genomic_DNA"/>
</dbReference>
<dbReference type="InterPro" id="IPR035986">
    <property type="entry name" value="PKD_dom_sf"/>
</dbReference>
<feature type="transmembrane region" description="Helical" evidence="1">
    <location>
        <begin position="33"/>
        <end position="56"/>
    </location>
</feature>
<name>A0A1M6ICD7_9BACE</name>
<keyword evidence="1" id="KW-1133">Transmembrane helix</keyword>
<dbReference type="Gene3D" id="2.60.40.10">
    <property type="entry name" value="Immunoglobulins"/>
    <property type="match status" value="1"/>
</dbReference>
<sequence>MPKINEWNELRNNIVHFKTENFYVYADIRTETVIFAGIMRCGLFLYIGCAAMLLLGNLPVWAGGGRTGLLDMSPVAILLSENGAIPEESVSVYPGDTYTGSAPLEFRFLWKEPAENGDAADENDNLRYEWNFSRDAAFNDIFLTRFDAETIYTFQESGLFYVRLIVTDTETEDTESSDAFVIRIAESELKVPNAFSPNGDGVNDVFRVKHKSLVRFNAYVFNRWGQQLYHWGLQNIDAGWDGTAHGKNVPDGVYFIVVEAEGADGVDYKIKSDINILR</sequence>
<dbReference type="InterPro" id="IPR013783">
    <property type="entry name" value="Ig-like_fold"/>
</dbReference>
<gene>
    <name evidence="2" type="ORF">SAMN05444350_12233</name>
</gene>
<organism evidence="2 3">
    <name type="scientific">Bacteroides stercorirosoris</name>
    <dbReference type="NCBI Taxonomy" id="871324"/>
    <lineage>
        <taxon>Bacteria</taxon>
        <taxon>Pseudomonadati</taxon>
        <taxon>Bacteroidota</taxon>
        <taxon>Bacteroidia</taxon>
        <taxon>Bacteroidales</taxon>
        <taxon>Bacteroidaceae</taxon>
        <taxon>Bacteroides</taxon>
    </lineage>
</organism>
<reference evidence="3" key="1">
    <citation type="submission" date="2016-11" db="EMBL/GenBank/DDBJ databases">
        <authorList>
            <person name="Varghese N."/>
            <person name="Submissions S."/>
        </authorList>
    </citation>
    <scope>NUCLEOTIDE SEQUENCE [LARGE SCALE GENOMIC DNA]</scope>
    <source>
        <strain evidence="3">DSM 26884</strain>
    </source>
</reference>
<proteinExistence type="predicted"/>
<dbReference type="SUPFAM" id="SSF49299">
    <property type="entry name" value="PKD domain"/>
    <property type="match status" value="1"/>
</dbReference>
<evidence type="ECO:0000313" key="2">
    <source>
        <dbReference type="EMBL" id="SHJ32110.1"/>
    </source>
</evidence>
<dbReference type="NCBIfam" id="TIGR04131">
    <property type="entry name" value="Bac_Flav_CTERM"/>
    <property type="match status" value="1"/>
</dbReference>
<dbReference type="AlphaFoldDB" id="A0A1M6ICD7"/>
<dbReference type="eggNOG" id="COG3291">
    <property type="taxonomic scope" value="Bacteria"/>
</dbReference>
<accession>A0A1M6ICD7</accession>
<evidence type="ECO:0000313" key="3">
    <source>
        <dbReference type="Proteomes" id="UP000184192"/>
    </source>
</evidence>
<evidence type="ECO:0000256" key="1">
    <source>
        <dbReference type="SAM" id="Phobius"/>
    </source>
</evidence>
<keyword evidence="1" id="KW-0472">Membrane</keyword>
<protein>
    <submittedName>
        <fullName evidence="2">Gliding motility-associated C-terminal domain-containing protein</fullName>
    </submittedName>
</protein>
<dbReference type="InterPro" id="IPR026341">
    <property type="entry name" value="T9SS_type_B"/>
</dbReference>
<keyword evidence="1" id="KW-0812">Transmembrane</keyword>
<dbReference type="Proteomes" id="UP000184192">
    <property type="component" value="Unassembled WGS sequence"/>
</dbReference>
<dbReference type="Pfam" id="PF13585">
    <property type="entry name" value="CHU_C"/>
    <property type="match status" value="1"/>
</dbReference>
<keyword evidence="3" id="KW-1185">Reference proteome</keyword>